<evidence type="ECO:0000313" key="5">
    <source>
        <dbReference type="EMBL" id="KAH7574830.1"/>
    </source>
</evidence>
<reference evidence="5 6" key="1">
    <citation type="submission" date="2021-02" db="EMBL/GenBank/DDBJ databases">
        <title>Plant Genome Project.</title>
        <authorList>
            <person name="Zhang R.-G."/>
        </authorList>
    </citation>
    <scope>NUCLEOTIDE SEQUENCE [LARGE SCALE GENOMIC DNA]</scope>
    <source>
        <tissue evidence="5">Leaves</tissue>
    </source>
</reference>
<dbReference type="PANTHER" id="PTHR46450">
    <property type="entry name" value="INACTIVE HISTONE-LYSINE N-METHYLTRANSFERASE SUVR1-RELATED"/>
    <property type="match status" value="1"/>
</dbReference>
<feature type="domain" description="SET" evidence="4">
    <location>
        <begin position="403"/>
        <end position="515"/>
    </location>
</feature>
<evidence type="ECO:0000256" key="3">
    <source>
        <dbReference type="SAM" id="MobiDB-lite"/>
    </source>
</evidence>
<name>A0ABQ8IDY9_9ROSI</name>
<feature type="compositionally biased region" description="Basic and acidic residues" evidence="3">
    <location>
        <begin position="99"/>
        <end position="115"/>
    </location>
</feature>
<dbReference type="EMBL" id="JAFEMO010000002">
    <property type="protein sequence ID" value="KAH7574830.1"/>
    <property type="molecule type" value="Genomic_DNA"/>
</dbReference>
<dbReference type="PROSITE" id="PS50280">
    <property type="entry name" value="SET"/>
    <property type="match status" value="1"/>
</dbReference>
<dbReference type="SUPFAM" id="SSF82199">
    <property type="entry name" value="SET domain"/>
    <property type="match status" value="1"/>
</dbReference>
<proteinExistence type="predicted"/>
<evidence type="ECO:0000256" key="2">
    <source>
        <dbReference type="ARBA" id="ARBA00022454"/>
    </source>
</evidence>
<evidence type="ECO:0000313" key="6">
    <source>
        <dbReference type="Proteomes" id="UP000827721"/>
    </source>
</evidence>
<sequence length="515" mass="59638">MESQMRGAFLINEEKDIRLQRKIKQEVDKKWSLDDGFEEDDDQPPLRRRFMNGESSFTSGRSVETFLMNSSGGTTMRNIRGKEPLAMADDDERNNHHRELLQEEDSSKIMESKPEDMEDNSSQVDIVSSDNGEVKITLICDSSRQFNFQRLNLDAVLELVEEKFRERYGITSPEFTIKNLMKEFCQSFLETNGRFNNDVILLPTYDDISKKSDSKAITDDQKREIPREYVKKNPTFIEDITRGEEKHPISLVNEGGSLEVPKFFYISKNTVYRNAYVNFSLARISDDNCCSNCFGDCLSEPANCRCTGETRGEFAYMRGGGLLEEKFLDDCVAMNRRKTRQENFYYCENCPLENLGVKNKKRKRPKKYLCKGHLMRKFIKECWAKCGCGWNCGNRVVQRGITVKLQVFSTPQGKGWGVRTLQELEKGTFVCEYVGEIVTNMELHERNEERTSTDERHTYPVLLDADWASERHLKDEEALCLDATLFGNVARCYDANLVEIPVEVETPDHHYYHVE</sequence>
<feature type="region of interest" description="Disordered" evidence="3">
    <location>
        <begin position="99"/>
        <end position="123"/>
    </location>
</feature>
<gene>
    <name evidence="5" type="ORF">JRO89_XS02G0010000</name>
</gene>
<protein>
    <recommendedName>
        <fullName evidence="4">SET domain-containing protein</fullName>
    </recommendedName>
</protein>
<dbReference type="Proteomes" id="UP000827721">
    <property type="component" value="Unassembled WGS sequence"/>
</dbReference>
<comment type="subcellular location">
    <subcellularLocation>
        <location evidence="1">Chromosome</location>
    </subcellularLocation>
</comment>
<dbReference type="Pfam" id="PF05033">
    <property type="entry name" value="Pre-SET"/>
    <property type="match status" value="1"/>
</dbReference>
<dbReference type="InterPro" id="IPR001214">
    <property type="entry name" value="SET_dom"/>
</dbReference>
<dbReference type="InterPro" id="IPR007728">
    <property type="entry name" value="Pre-SET_dom"/>
</dbReference>
<evidence type="ECO:0000259" key="4">
    <source>
        <dbReference type="PROSITE" id="PS50280"/>
    </source>
</evidence>
<evidence type="ECO:0000256" key="1">
    <source>
        <dbReference type="ARBA" id="ARBA00004286"/>
    </source>
</evidence>
<dbReference type="Gene3D" id="2.170.270.10">
    <property type="entry name" value="SET domain"/>
    <property type="match status" value="1"/>
</dbReference>
<dbReference type="Pfam" id="PF00856">
    <property type="entry name" value="SET"/>
    <property type="match status" value="1"/>
</dbReference>
<dbReference type="SMART" id="SM00468">
    <property type="entry name" value="PreSET"/>
    <property type="match status" value="1"/>
</dbReference>
<dbReference type="SMART" id="SM00317">
    <property type="entry name" value="SET"/>
    <property type="match status" value="1"/>
</dbReference>
<dbReference type="PANTHER" id="PTHR46450:SF24">
    <property type="entry name" value="HISTONE-LYSINE N-METHYLTRANSFERASE SUVR4"/>
    <property type="match status" value="1"/>
</dbReference>
<accession>A0ABQ8IDY9</accession>
<feature type="region of interest" description="Disordered" evidence="3">
    <location>
        <begin position="34"/>
        <end position="55"/>
    </location>
</feature>
<organism evidence="5 6">
    <name type="scientific">Xanthoceras sorbifolium</name>
    <dbReference type="NCBI Taxonomy" id="99658"/>
    <lineage>
        <taxon>Eukaryota</taxon>
        <taxon>Viridiplantae</taxon>
        <taxon>Streptophyta</taxon>
        <taxon>Embryophyta</taxon>
        <taxon>Tracheophyta</taxon>
        <taxon>Spermatophyta</taxon>
        <taxon>Magnoliopsida</taxon>
        <taxon>eudicotyledons</taxon>
        <taxon>Gunneridae</taxon>
        <taxon>Pentapetalae</taxon>
        <taxon>rosids</taxon>
        <taxon>malvids</taxon>
        <taxon>Sapindales</taxon>
        <taxon>Sapindaceae</taxon>
        <taxon>Xanthoceroideae</taxon>
        <taxon>Xanthoceras</taxon>
    </lineage>
</organism>
<comment type="caution">
    <text evidence="5">The sequence shown here is derived from an EMBL/GenBank/DDBJ whole genome shotgun (WGS) entry which is preliminary data.</text>
</comment>
<keyword evidence="6" id="KW-1185">Reference proteome</keyword>
<dbReference type="InterPro" id="IPR046341">
    <property type="entry name" value="SET_dom_sf"/>
</dbReference>
<keyword evidence="2" id="KW-0158">Chromosome</keyword>